<dbReference type="eggNOG" id="COG0244">
    <property type="taxonomic scope" value="Bacteria"/>
</dbReference>
<dbReference type="InterPro" id="IPR002363">
    <property type="entry name" value="Ribosomal_uL10_CS_bac"/>
</dbReference>
<evidence type="ECO:0000256" key="1">
    <source>
        <dbReference type="ARBA" id="ARBA00002633"/>
    </source>
</evidence>
<dbReference type="InterPro" id="IPR022973">
    <property type="entry name" value="Ribosomal_uL10_bac"/>
</dbReference>
<dbReference type="GO" id="GO:0006412">
    <property type="term" value="P:translation"/>
    <property type="evidence" value="ECO:0007669"/>
    <property type="project" value="UniProtKB-UniRule"/>
</dbReference>
<comment type="subunit">
    <text evidence="8">Part of the ribosomal stalk of the 50S ribosomal subunit. The N-terminus interacts with L11 and the large rRNA to form the base of the stalk. The C-terminus forms an elongated spine to which L12 dimers bind in a sequential fashion forming a multimeric L10(L12)X complex.</text>
</comment>
<evidence type="ECO:0000256" key="8">
    <source>
        <dbReference type="HAMAP-Rule" id="MF_00362"/>
    </source>
</evidence>
<organism evidence="9 10">
    <name type="scientific">Rickettsia australis (strain Cutlack)</name>
    <dbReference type="NCBI Taxonomy" id="1105110"/>
    <lineage>
        <taxon>Bacteria</taxon>
        <taxon>Pseudomonadati</taxon>
        <taxon>Pseudomonadota</taxon>
        <taxon>Alphaproteobacteria</taxon>
        <taxon>Rickettsiales</taxon>
        <taxon>Rickettsiaceae</taxon>
        <taxon>Rickettsieae</taxon>
        <taxon>Rickettsia</taxon>
        <taxon>spotted fever group</taxon>
    </lineage>
</organism>
<dbReference type="OrthoDB" id="9791972at2"/>
<reference evidence="10" key="1">
    <citation type="submission" date="2012-02" db="EMBL/GenBank/DDBJ databases">
        <title>Complete genome sequence of Rickettsia australis strain Cutlack.</title>
        <authorList>
            <person name="Johnson S.L."/>
            <person name="Munk A.C."/>
            <person name="Han S."/>
            <person name="Bruce D.C."/>
            <person name="Dasch G.A."/>
        </authorList>
    </citation>
    <scope>NUCLEOTIDE SEQUENCE [LARGE SCALE GENOMIC DNA]</scope>
    <source>
        <strain evidence="10">Cutlack</strain>
    </source>
</reference>
<dbReference type="AlphaFoldDB" id="H8K8S0"/>
<protein>
    <recommendedName>
        <fullName evidence="7 8">Large ribosomal subunit protein uL10</fullName>
    </recommendedName>
</protein>
<dbReference type="Gene3D" id="3.30.70.1730">
    <property type="match status" value="1"/>
</dbReference>
<keyword evidence="3 8" id="KW-0699">rRNA-binding</keyword>
<dbReference type="SUPFAM" id="SSF160369">
    <property type="entry name" value="Ribosomal protein L10-like"/>
    <property type="match status" value="1"/>
</dbReference>
<keyword evidence="10" id="KW-1185">Reference proteome</keyword>
<dbReference type="InterPro" id="IPR043141">
    <property type="entry name" value="Ribosomal_uL10-like_sf"/>
</dbReference>
<dbReference type="GO" id="GO:0003735">
    <property type="term" value="F:structural constituent of ribosome"/>
    <property type="evidence" value="ECO:0007669"/>
    <property type="project" value="InterPro"/>
</dbReference>
<evidence type="ECO:0000256" key="7">
    <source>
        <dbReference type="ARBA" id="ARBA00035202"/>
    </source>
</evidence>
<sequence length="171" mass="18331">MLRSEKSVAVEDIVNIYKESPSVIITHYHGLTVSQVSSLRESLKSKEAGFKVVKNTLAKIAANQTGLDSIANLFAGPTAIVYSKEPVEIAKLIVNFAKANDNLKIIGGIVDNHVLDEHSIKELSKLPSLNELRGKIVGLLQAPAIKVVGVLQAPSSSMARVIQAHASKNLT</sequence>
<proteinExistence type="inferred from homology"/>
<name>H8K8S0_RICAC</name>
<dbReference type="InterPro" id="IPR047865">
    <property type="entry name" value="Ribosomal_uL10_bac_type"/>
</dbReference>
<evidence type="ECO:0000256" key="5">
    <source>
        <dbReference type="ARBA" id="ARBA00022980"/>
    </source>
</evidence>
<evidence type="ECO:0000256" key="2">
    <source>
        <dbReference type="ARBA" id="ARBA00008889"/>
    </source>
</evidence>
<evidence type="ECO:0000313" key="10">
    <source>
        <dbReference type="Proteomes" id="UP000007589"/>
    </source>
</evidence>
<dbReference type="CDD" id="cd05797">
    <property type="entry name" value="Ribosomal_L10"/>
    <property type="match status" value="1"/>
</dbReference>
<dbReference type="EMBL" id="CP003338">
    <property type="protein sequence ID" value="AFC71663.1"/>
    <property type="molecule type" value="Genomic_DNA"/>
</dbReference>
<evidence type="ECO:0000256" key="3">
    <source>
        <dbReference type="ARBA" id="ARBA00022730"/>
    </source>
</evidence>
<accession>H8K8S0</accession>
<dbReference type="GO" id="GO:0070180">
    <property type="term" value="F:large ribosomal subunit rRNA binding"/>
    <property type="evidence" value="ECO:0007669"/>
    <property type="project" value="UniProtKB-UniRule"/>
</dbReference>
<dbReference type="InterPro" id="IPR001790">
    <property type="entry name" value="Ribosomal_uL10"/>
</dbReference>
<dbReference type="GO" id="GO:0015934">
    <property type="term" value="C:large ribosomal subunit"/>
    <property type="evidence" value="ECO:0007669"/>
    <property type="project" value="InterPro"/>
</dbReference>
<dbReference type="NCBIfam" id="NF000955">
    <property type="entry name" value="PRK00099.1-1"/>
    <property type="match status" value="1"/>
</dbReference>
<evidence type="ECO:0000256" key="4">
    <source>
        <dbReference type="ARBA" id="ARBA00022884"/>
    </source>
</evidence>
<evidence type="ECO:0000256" key="6">
    <source>
        <dbReference type="ARBA" id="ARBA00023274"/>
    </source>
</evidence>
<dbReference type="RefSeq" id="WP_014413181.1">
    <property type="nucleotide sequence ID" value="NC_017058.1"/>
</dbReference>
<dbReference type="STRING" id="1105110.MC5_07165"/>
<dbReference type="Gene3D" id="6.10.250.290">
    <property type="match status" value="1"/>
</dbReference>
<dbReference type="KEGG" id="rau:MC5_07165"/>
<evidence type="ECO:0000313" key="9">
    <source>
        <dbReference type="EMBL" id="AFC71663.1"/>
    </source>
</evidence>
<keyword evidence="6 8" id="KW-0687">Ribonucleoprotein</keyword>
<dbReference type="HOGENOM" id="CLU_092227_0_0_5"/>
<dbReference type="PROSITE" id="PS01109">
    <property type="entry name" value="RIBOSOMAL_L10"/>
    <property type="match status" value="1"/>
</dbReference>
<comment type="similarity">
    <text evidence="2 8">Belongs to the universal ribosomal protein uL10 family.</text>
</comment>
<comment type="function">
    <text evidence="1 8">Forms part of the ribosomal stalk, playing a central role in the interaction of the ribosome with GTP-bound translation factors.</text>
</comment>
<dbReference type="HAMAP" id="MF_00362">
    <property type="entry name" value="Ribosomal_uL10"/>
    <property type="match status" value="1"/>
</dbReference>
<keyword evidence="4 8" id="KW-0694">RNA-binding</keyword>
<dbReference type="Proteomes" id="UP000007589">
    <property type="component" value="Chromosome"/>
</dbReference>
<gene>
    <name evidence="8 9" type="primary">rplJ</name>
    <name evidence="9" type="ordered locus">MC5_07165</name>
</gene>
<dbReference type="PANTHER" id="PTHR11560">
    <property type="entry name" value="39S RIBOSOMAL PROTEIN L10, MITOCHONDRIAL"/>
    <property type="match status" value="1"/>
</dbReference>
<keyword evidence="5 8" id="KW-0689">Ribosomal protein</keyword>
<dbReference type="Pfam" id="PF00466">
    <property type="entry name" value="Ribosomal_L10"/>
    <property type="match status" value="1"/>
</dbReference>